<feature type="domain" description="ABC transmembrane type-1" evidence="8">
    <location>
        <begin position="62"/>
        <end position="253"/>
    </location>
</feature>
<dbReference type="Proteomes" id="UP000289411">
    <property type="component" value="Unassembled WGS sequence"/>
</dbReference>
<gene>
    <name evidence="9" type="ORF">D3272_20675</name>
</gene>
<dbReference type="AlphaFoldDB" id="A0A4Q2R912"/>
<comment type="subcellular location">
    <subcellularLocation>
        <location evidence="1 7">Cell membrane</location>
        <topology evidence="1 7">Multi-pass membrane protein</topology>
    </subcellularLocation>
</comment>
<keyword evidence="6 7" id="KW-0472">Membrane</keyword>
<dbReference type="RefSeq" id="WP_129221108.1">
    <property type="nucleotide sequence ID" value="NZ_QYBC01000019.1"/>
</dbReference>
<evidence type="ECO:0000313" key="10">
    <source>
        <dbReference type="Proteomes" id="UP000289411"/>
    </source>
</evidence>
<feature type="transmembrane region" description="Helical" evidence="7">
    <location>
        <begin position="100"/>
        <end position="120"/>
    </location>
</feature>
<dbReference type="GO" id="GO:0055085">
    <property type="term" value="P:transmembrane transport"/>
    <property type="evidence" value="ECO:0007669"/>
    <property type="project" value="InterPro"/>
</dbReference>
<comment type="similarity">
    <text evidence="7">Belongs to the binding-protein-dependent transport system permease family.</text>
</comment>
<reference evidence="9 10" key="1">
    <citation type="submission" date="2018-09" db="EMBL/GenBank/DDBJ databases">
        <authorList>
            <person name="Grouzdev D.S."/>
            <person name="Krutkina M.S."/>
        </authorList>
    </citation>
    <scope>NUCLEOTIDE SEQUENCE [LARGE SCALE GENOMIC DNA]</scope>
    <source>
        <strain evidence="9 10">RmlP001</strain>
    </source>
</reference>
<keyword evidence="2 7" id="KW-0813">Transport</keyword>
<feature type="transmembrane region" description="Helical" evidence="7">
    <location>
        <begin position="229"/>
        <end position="257"/>
    </location>
</feature>
<sequence length="266" mass="28039">MKPLATSARFRALAPPLVTGLVLLAAWEGACRFFAIPEFLLPAPSAIARVFLSDAPTLFRALGFTLEVTLAAFVCAVVLGTLVAFVFVQSRAIERSLFPYAVMLQVTPVVAIAPLIIILVKNTQAALIVCATLVALFPVISNTTLGLRSVDPGLANLFALNKASALATLWRLRIPSALPLFFAGLRISSGLALIGAVVAEFVAGTGGRSAGLAYEILQSGFELDIPRMFAALFLITAAGVALFLAMAGLSTLALGSWHDSERRAER</sequence>
<dbReference type="CDD" id="cd06261">
    <property type="entry name" value="TM_PBP2"/>
    <property type="match status" value="1"/>
</dbReference>
<evidence type="ECO:0000256" key="7">
    <source>
        <dbReference type="RuleBase" id="RU363032"/>
    </source>
</evidence>
<feature type="transmembrane region" description="Helical" evidence="7">
    <location>
        <begin position="59"/>
        <end position="88"/>
    </location>
</feature>
<comment type="caution">
    <text evidence="9">The sequence shown here is derived from an EMBL/GenBank/DDBJ whole genome shotgun (WGS) entry which is preliminary data.</text>
</comment>
<reference evidence="9 10" key="2">
    <citation type="submission" date="2019-02" db="EMBL/GenBank/DDBJ databases">
        <title>'Lichenibacterium ramalinii' gen. nov. sp. nov., 'Lichenibacterium minor' gen. nov. sp. nov.</title>
        <authorList>
            <person name="Pankratov T."/>
        </authorList>
    </citation>
    <scope>NUCLEOTIDE SEQUENCE [LARGE SCALE GENOMIC DNA]</scope>
    <source>
        <strain evidence="9 10">RmlP001</strain>
    </source>
</reference>
<keyword evidence="10" id="KW-1185">Reference proteome</keyword>
<evidence type="ECO:0000313" key="9">
    <source>
        <dbReference type="EMBL" id="RYB02573.1"/>
    </source>
</evidence>
<dbReference type="Gene3D" id="1.10.3720.10">
    <property type="entry name" value="MetI-like"/>
    <property type="match status" value="1"/>
</dbReference>
<feature type="transmembrane region" description="Helical" evidence="7">
    <location>
        <begin position="126"/>
        <end position="147"/>
    </location>
</feature>
<proteinExistence type="inferred from homology"/>
<dbReference type="SUPFAM" id="SSF161098">
    <property type="entry name" value="MetI-like"/>
    <property type="match status" value="1"/>
</dbReference>
<dbReference type="PANTHER" id="PTHR30151:SF41">
    <property type="entry name" value="ABC TRANSPORTER PERMEASE PROTEIN"/>
    <property type="match status" value="1"/>
</dbReference>
<keyword evidence="3" id="KW-1003">Cell membrane</keyword>
<evidence type="ECO:0000259" key="8">
    <source>
        <dbReference type="PROSITE" id="PS50928"/>
    </source>
</evidence>
<evidence type="ECO:0000256" key="1">
    <source>
        <dbReference type="ARBA" id="ARBA00004651"/>
    </source>
</evidence>
<evidence type="ECO:0000256" key="6">
    <source>
        <dbReference type="ARBA" id="ARBA00023136"/>
    </source>
</evidence>
<protein>
    <submittedName>
        <fullName evidence="9">ABC transporter permease</fullName>
    </submittedName>
</protein>
<evidence type="ECO:0000256" key="4">
    <source>
        <dbReference type="ARBA" id="ARBA00022692"/>
    </source>
</evidence>
<keyword evidence="5 7" id="KW-1133">Transmembrane helix</keyword>
<dbReference type="GO" id="GO:0005886">
    <property type="term" value="C:plasma membrane"/>
    <property type="evidence" value="ECO:0007669"/>
    <property type="project" value="UniProtKB-SubCell"/>
</dbReference>
<name>A0A4Q2R912_9HYPH</name>
<evidence type="ECO:0000256" key="2">
    <source>
        <dbReference type="ARBA" id="ARBA00022448"/>
    </source>
</evidence>
<keyword evidence="4 7" id="KW-0812">Transmembrane</keyword>
<dbReference type="PANTHER" id="PTHR30151">
    <property type="entry name" value="ALKANE SULFONATE ABC TRANSPORTER-RELATED, MEMBRANE SUBUNIT"/>
    <property type="match status" value="1"/>
</dbReference>
<accession>A0A4Q2R912</accession>
<dbReference type="Pfam" id="PF00528">
    <property type="entry name" value="BPD_transp_1"/>
    <property type="match status" value="1"/>
</dbReference>
<evidence type="ECO:0000256" key="3">
    <source>
        <dbReference type="ARBA" id="ARBA00022475"/>
    </source>
</evidence>
<evidence type="ECO:0000256" key="5">
    <source>
        <dbReference type="ARBA" id="ARBA00022989"/>
    </source>
</evidence>
<dbReference type="InterPro" id="IPR035906">
    <property type="entry name" value="MetI-like_sf"/>
</dbReference>
<dbReference type="OrthoDB" id="9792509at2"/>
<dbReference type="PROSITE" id="PS50928">
    <property type="entry name" value="ABC_TM1"/>
    <property type="match status" value="1"/>
</dbReference>
<dbReference type="EMBL" id="QYBC01000019">
    <property type="protein sequence ID" value="RYB02573.1"/>
    <property type="molecule type" value="Genomic_DNA"/>
</dbReference>
<feature type="transmembrane region" description="Helical" evidence="7">
    <location>
        <begin position="178"/>
        <end position="199"/>
    </location>
</feature>
<dbReference type="InterPro" id="IPR000515">
    <property type="entry name" value="MetI-like"/>
</dbReference>
<organism evidence="9 10">
    <name type="scientific">Lichenibacterium ramalinae</name>
    <dbReference type="NCBI Taxonomy" id="2316527"/>
    <lineage>
        <taxon>Bacteria</taxon>
        <taxon>Pseudomonadati</taxon>
        <taxon>Pseudomonadota</taxon>
        <taxon>Alphaproteobacteria</taxon>
        <taxon>Hyphomicrobiales</taxon>
        <taxon>Lichenihabitantaceae</taxon>
        <taxon>Lichenibacterium</taxon>
    </lineage>
</organism>